<dbReference type="RefSeq" id="WP_209140628.1">
    <property type="nucleotide sequence ID" value="NZ_JAGHKO010000004.1"/>
</dbReference>
<dbReference type="Pfam" id="PF00578">
    <property type="entry name" value="AhpC-TSA"/>
    <property type="match status" value="1"/>
</dbReference>
<dbReference type="CDD" id="cd02966">
    <property type="entry name" value="TlpA_like_family"/>
    <property type="match status" value="1"/>
</dbReference>
<organism evidence="2 3">
    <name type="scientific">Niastella soli</name>
    <dbReference type="NCBI Taxonomy" id="2821487"/>
    <lineage>
        <taxon>Bacteria</taxon>
        <taxon>Pseudomonadati</taxon>
        <taxon>Bacteroidota</taxon>
        <taxon>Chitinophagia</taxon>
        <taxon>Chitinophagales</taxon>
        <taxon>Chitinophagaceae</taxon>
        <taxon>Niastella</taxon>
    </lineage>
</organism>
<gene>
    <name evidence="2" type="ORF">J7I42_20005</name>
</gene>
<accession>A0ABS3YXE7</accession>
<dbReference type="Proteomes" id="UP000677244">
    <property type="component" value="Unassembled WGS sequence"/>
</dbReference>
<feature type="domain" description="Thioredoxin" evidence="1">
    <location>
        <begin position="31"/>
        <end position="187"/>
    </location>
</feature>
<evidence type="ECO:0000313" key="3">
    <source>
        <dbReference type="Proteomes" id="UP000677244"/>
    </source>
</evidence>
<dbReference type="SUPFAM" id="SSF52833">
    <property type="entry name" value="Thioredoxin-like"/>
    <property type="match status" value="1"/>
</dbReference>
<protein>
    <submittedName>
        <fullName evidence="2">TlpA family protein disulfide reductase</fullName>
    </submittedName>
</protein>
<proteinExistence type="predicted"/>
<sequence length="188" mass="21555">MLFRSFLLIFLMVVAIAGVRAQGQERKPADSMLTVQAPLFKMKDMNGKVASLSDYKGKVVVLMFWSTWCQPCHLDFPSVNNVIKDYAGDTSVVFLFIDTREKASNYRELVQEDLRSHHYDFNVLFDEMGPDGMQSKYYTAYGMIGIPTKFIIDRNGIIRYQLIGYNSKMKNEEAAITLQQLIRKVKAV</sequence>
<keyword evidence="3" id="KW-1185">Reference proteome</keyword>
<evidence type="ECO:0000259" key="1">
    <source>
        <dbReference type="PROSITE" id="PS51352"/>
    </source>
</evidence>
<dbReference type="InterPro" id="IPR050553">
    <property type="entry name" value="Thioredoxin_ResA/DsbE_sf"/>
</dbReference>
<dbReference type="Gene3D" id="3.40.30.10">
    <property type="entry name" value="Glutaredoxin"/>
    <property type="match status" value="1"/>
</dbReference>
<dbReference type="InterPro" id="IPR036249">
    <property type="entry name" value="Thioredoxin-like_sf"/>
</dbReference>
<dbReference type="PANTHER" id="PTHR42852:SF17">
    <property type="entry name" value="THIOREDOXIN-LIKE PROTEIN HI_1115"/>
    <property type="match status" value="1"/>
</dbReference>
<evidence type="ECO:0000313" key="2">
    <source>
        <dbReference type="EMBL" id="MBO9202583.1"/>
    </source>
</evidence>
<dbReference type="InterPro" id="IPR013766">
    <property type="entry name" value="Thioredoxin_domain"/>
</dbReference>
<name>A0ABS3YXE7_9BACT</name>
<dbReference type="EMBL" id="JAGHKO010000004">
    <property type="protein sequence ID" value="MBO9202583.1"/>
    <property type="molecule type" value="Genomic_DNA"/>
</dbReference>
<dbReference type="PROSITE" id="PS51352">
    <property type="entry name" value="THIOREDOXIN_2"/>
    <property type="match status" value="1"/>
</dbReference>
<reference evidence="2 3" key="1">
    <citation type="submission" date="2021-03" db="EMBL/GenBank/DDBJ databases">
        <title>Assistant Professor.</title>
        <authorList>
            <person name="Huq M.A."/>
        </authorList>
    </citation>
    <scope>NUCLEOTIDE SEQUENCE [LARGE SCALE GENOMIC DNA]</scope>
    <source>
        <strain evidence="2 3">MAH-29</strain>
    </source>
</reference>
<dbReference type="InterPro" id="IPR000866">
    <property type="entry name" value="AhpC/TSA"/>
</dbReference>
<comment type="caution">
    <text evidence="2">The sequence shown here is derived from an EMBL/GenBank/DDBJ whole genome shotgun (WGS) entry which is preliminary data.</text>
</comment>
<dbReference type="PANTHER" id="PTHR42852">
    <property type="entry name" value="THIOL:DISULFIDE INTERCHANGE PROTEIN DSBE"/>
    <property type="match status" value="1"/>
</dbReference>